<dbReference type="CDD" id="cd01189">
    <property type="entry name" value="INT_ICEBs1_C_like"/>
    <property type="match status" value="1"/>
</dbReference>
<comment type="caution">
    <text evidence="7">The sequence shown here is derived from an EMBL/GenBank/DDBJ whole genome shotgun (WGS) entry which is preliminary data.</text>
</comment>
<dbReference type="GeneID" id="96295065"/>
<organism evidence="7 8">
    <name type="scientific">Streptomyces xanthochromogenes</name>
    <dbReference type="NCBI Taxonomy" id="67384"/>
    <lineage>
        <taxon>Bacteria</taxon>
        <taxon>Bacillati</taxon>
        <taxon>Actinomycetota</taxon>
        <taxon>Actinomycetes</taxon>
        <taxon>Kitasatosporales</taxon>
        <taxon>Streptomycetaceae</taxon>
        <taxon>Streptomyces</taxon>
    </lineage>
</organism>
<dbReference type="InterPro" id="IPR050090">
    <property type="entry name" value="Tyrosine_recombinase_XerCD"/>
</dbReference>
<dbReference type="InterPro" id="IPR058717">
    <property type="entry name" value="Phage_L5_Integrase_N"/>
</dbReference>
<dbReference type="PROSITE" id="PS51898">
    <property type="entry name" value="TYR_RECOMBINASE"/>
    <property type="match status" value="1"/>
</dbReference>
<evidence type="ECO:0000256" key="2">
    <source>
        <dbReference type="ARBA" id="ARBA00023125"/>
    </source>
</evidence>
<dbReference type="InterPro" id="IPR044068">
    <property type="entry name" value="CB"/>
</dbReference>
<comment type="similarity">
    <text evidence="1">Belongs to the 'phage' integrase family.</text>
</comment>
<feature type="domain" description="Core-binding (CB)" evidence="6">
    <location>
        <begin position="72"/>
        <end position="151"/>
    </location>
</feature>
<dbReference type="InterPro" id="IPR010998">
    <property type="entry name" value="Integrase_recombinase_N"/>
</dbReference>
<reference evidence="8" key="1">
    <citation type="journal article" date="2019" name="Int. J. Syst. Evol. Microbiol.">
        <title>The Global Catalogue of Microorganisms (GCM) 10K type strain sequencing project: providing services to taxonomists for standard genome sequencing and annotation.</title>
        <authorList>
            <consortium name="The Broad Institute Genomics Platform"/>
            <consortium name="The Broad Institute Genome Sequencing Center for Infectious Disease"/>
            <person name="Wu L."/>
            <person name="Ma J."/>
        </authorList>
    </citation>
    <scope>NUCLEOTIDE SEQUENCE [LARGE SCALE GENOMIC DNA]</scope>
    <source>
        <strain evidence="8">JCM 4594</strain>
    </source>
</reference>
<proteinExistence type="inferred from homology"/>
<dbReference type="PANTHER" id="PTHR30349">
    <property type="entry name" value="PHAGE INTEGRASE-RELATED"/>
    <property type="match status" value="1"/>
</dbReference>
<evidence type="ECO:0000259" key="5">
    <source>
        <dbReference type="PROSITE" id="PS51898"/>
    </source>
</evidence>
<dbReference type="Pfam" id="PF26003">
    <property type="entry name" value="Integrase_N_phage"/>
    <property type="match status" value="1"/>
</dbReference>
<sequence>MARPRQKAPRRSFGALRKLPSGRYQARYPGTDGILRPAPETFETKKGAEVFLAQMQADQSRGDWLDPTVGEVLFAGYAKRWIDERGIAPTTEELYRRLLRLHLAPTFGQQYVNVISPAKVRTWRAERLEATGKTQVAKAYRLLKAIMETAVDDDLIRRNPCKIRGAGKEEADERPVAAVEQVFAVAEAIGIRWRLMVLLGAFASMRPEELAELRRKDIAPDGSALYVRRAAPELNVGRRVIGDPKSRVGKREIVLPGFMHLDVRRHLDWFAEAGPEGLVFVGERGARLRGTTFGRKWRKARDQAGLPEGFRFYDLRHTGNTIAADTGAKMKDLMVRAGHSSERAQLIYQHSTHKHQRKLAGAIDVDVRRQRAEAEAVEHAADEGATVHPFIPRARDTRALDGPTTQQA</sequence>
<dbReference type="RefSeq" id="WP_190029325.1">
    <property type="nucleotide sequence ID" value="NZ_BMUU01000019.1"/>
</dbReference>
<evidence type="ECO:0000259" key="6">
    <source>
        <dbReference type="PROSITE" id="PS51900"/>
    </source>
</evidence>
<dbReference type="SUPFAM" id="SSF56349">
    <property type="entry name" value="DNA breaking-rejoining enzymes"/>
    <property type="match status" value="1"/>
</dbReference>
<keyword evidence="3" id="KW-0233">DNA recombination</keyword>
<evidence type="ECO:0000256" key="1">
    <source>
        <dbReference type="ARBA" id="ARBA00008857"/>
    </source>
</evidence>
<protein>
    <submittedName>
        <fullName evidence="7">Prophage phiRv2 integrase</fullName>
    </submittedName>
</protein>
<dbReference type="EMBL" id="BMUU01000019">
    <property type="protein sequence ID" value="GGY67158.1"/>
    <property type="molecule type" value="Genomic_DNA"/>
</dbReference>
<evidence type="ECO:0000256" key="3">
    <source>
        <dbReference type="ARBA" id="ARBA00023172"/>
    </source>
</evidence>
<dbReference type="Proteomes" id="UP000600946">
    <property type="component" value="Unassembled WGS sequence"/>
</dbReference>
<dbReference type="InterPro" id="IPR013762">
    <property type="entry name" value="Integrase-like_cat_sf"/>
</dbReference>
<evidence type="ECO:0000313" key="7">
    <source>
        <dbReference type="EMBL" id="GGY67158.1"/>
    </source>
</evidence>
<gene>
    <name evidence="7" type="ORF">GCM10010326_72150</name>
</gene>
<evidence type="ECO:0000256" key="4">
    <source>
        <dbReference type="PROSITE-ProRule" id="PRU01248"/>
    </source>
</evidence>
<evidence type="ECO:0000313" key="8">
    <source>
        <dbReference type="Proteomes" id="UP000600946"/>
    </source>
</evidence>
<dbReference type="Pfam" id="PF00589">
    <property type="entry name" value="Phage_integrase"/>
    <property type="match status" value="1"/>
</dbReference>
<accession>A0ABQ3AV83</accession>
<keyword evidence="8" id="KW-1185">Reference proteome</keyword>
<dbReference type="Gene3D" id="1.10.443.10">
    <property type="entry name" value="Intergrase catalytic core"/>
    <property type="match status" value="1"/>
</dbReference>
<dbReference type="PROSITE" id="PS51900">
    <property type="entry name" value="CB"/>
    <property type="match status" value="1"/>
</dbReference>
<dbReference type="PANTHER" id="PTHR30349:SF64">
    <property type="entry name" value="PROPHAGE INTEGRASE INTD-RELATED"/>
    <property type="match status" value="1"/>
</dbReference>
<dbReference type="InterPro" id="IPR002104">
    <property type="entry name" value="Integrase_catalytic"/>
</dbReference>
<name>A0ABQ3AV83_9ACTN</name>
<feature type="domain" description="Tyr recombinase" evidence="5">
    <location>
        <begin position="172"/>
        <end position="361"/>
    </location>
</feature>
<dbReference type="InterPro" id="IPR011010">
    <property type="entry name" value="DNA_brk_join_enz"/>
</dbReference>
<keyword evidence="2 4" id="KW-0238">DNA-binding</keyword>
<dbReference type="Gene3D" id="1.10.150.130">
    <property type="match status" value="1"/>
</dbReference>